<evidence type="ECO:0000256" key="1">
    <source>
        <dbReference type="ARBA" id="ARBA00010060"/>
    </source>
</evidence>
<dbReference type="InterPro" id="IPR038167">
    <property type="entry name" value="SSRP1_sf"/>
</dbReference>
<keyword evidence="6 10" id="KW-0805">Transcription regulation</keyword>
<dbReference type="CDD" id="cd13229">
    <property type="entry name" value="PH_TFIIH"/>
    <property type="match status" value="1"/>
</dbReference>
<keyword evidence="5 10" id="KW-0227">DNA damage</keyword>
<evidence type="ECO:0000256" key="11">
    <source>
        <dbReference type="SAM" id="MobiDB-lite"/>
    </source>
</evidence>
<accession>A0A1E5RI41</accession>
<evidence type="ECO:0000256" key="7">
    <source>
        <dbReference type="ARBA" id="ARBA00023163"/>
    </source>
</evidence>
<keyword evidence="14" id="KW-1185">Reference proteome</keyword>
<dbReference type="PANTHER" id="PTHR45849">
    <property type="entry name" value="FACT COMPLEX SUBUNIT SSRP1"/>
    <property type="match status" value="1"/>
</dbReference>
<dbReference type="SMART" id="SM01287">
    <property type="entry name" value="Rtt106"/>
    <property type="match status" value="1"/>
</dbReference>
<proteinExistence type="inferred from homology"/>
<dbReference type="CDD" id="cd13231">
    <property type="entry name" value="PH2_SSRP1-like"/>
    <property type="match status" value="1"/>
</dbReference>
<dbReference type="SUPFAM" id="SSF50729">
    <property type="entry name" value="PH domain-like"/>
    <property type="match status" value="1"/>
</dbReference>
<feature type="compositionally biased region" description="Acidic residues" evidence="11">
    <location>
        <begin position="528"/>
        <end position="540"/>
    </location>
</feature>
<reference evidence="14" key="1">
    <citation type="journal article" date="2016" name="Genome Announc.">
        <title>Genome sequences of three species of Hanseniaspora isolated from spontaneous wine fermentations.</title>
        <authorList>
            <person name="Sternes P.R."/>
            <person name="Lee D."/>
            <person name="Kutyna D.R."/>
            <person name="Borneman A.R."/>
        </authorList>
    </citation>
    <scope>NUCLEOTIDE SEQUENCE [LARGE SCALE GENOMIC DNA]</scope>
    <source>
        <strain evidence="14">AWRI3579</strain>
    </source>
</reference>
<evidence type="ECO:0000256" key="5">
    <source>
        <dbReference type="ARBA" id="ARBA00022763"/>
    </source>
</evidence>
<dbReference type="Gene3D" id="2.30.29.150">
    <property type="match status" value="1"/>
</dbReference>
<feature type="compositionally biased region" description="Acidic residues" evidence="11">
    <location>
        <begin position="550"/>
        <end position="568"/>
    </location>
</feature>
<evidence type="ECO:0000259" key="12">
    <source>
        <dbReference type="SMART" id="SM01287"/>
    </source>
</evidence>
<dbReference type="InterPro" id="IPR013719">
    <property type="entry name" value="RTT106/SPT16-like_middle_dom"/>
</dbReference>
<dbReference type="GO" id="GO:0003677">
    <property type="term" value="F:DNA binding"/>
    <property type="evidence" value="ECO:0007669"/>
    <property type="project" value="InterPro"/>
</dbReference>
<protein>
    <recommendedName>
        <fullName evidence="2 10">FACT complex subunit POB3</fullName>
    </recommendedName>
</protein>
<dbReference type="CDD" id="cd13230">
    <property type="entry name" value="PH1_SSRP1-like"/>
    <property type="match status" value="1"/>
</dbReference>
<dbReference type="InterPro" id="IPR024954">
    <property type="entry name" value="SSRP1_DD"/>
</dbReference>
<dbReference type="Pfam" id="PF03531">
    <property type="entry name" value="SSrecog"/>
    <property type="match status" value="1"/>
</dbReference>
<dbReference type="GO" id="GO:0031491">
    <property type="term" value="F:nucleosome binding"/>
    <property type="evidence" value="ECO:0007669"/>
    <property type="project" value="TreeGrafter"/>
</dbReference>
<evidence type="ECO:0000313" key="13">
    <source>
        <dbReference type="EMBL" id="OEJ86561.1"/>
    </source>
</evidence>
<name>A0A1E5RI41_9ASCO</name>
<dbReference type="GO" id="GO:0006281">
    <property type="term" value="P:DNA repair"/>
    <property type="evidence" value="ECO:0007669"/>
    <property type="project" value="UniProtKB-KW"/>
</dbReference>
<feature type="domain" description="Histone chaperone RTT106/FACT complex subunit SPT16-like middle" evidence="12">
    <location>
        <begin position="393"/>
        <end position="487"/>
    </location>
</feature>
<evidence type="ECO:0000256" key="2">
    <source>
        <dbReference type="ARBA" id="ARBA00014978"/>
    </source>
</evidence>
<dbReference type="GO" id="GO:0035101">
    <property type="term" value="C:FACT complex"/>
    <property type="evidence" value="ECO:0007669"/>
    <property type="project" value="TreeGrafter"/>
</dbReference>
<comment type="caution">
    <text evidence="13">The sequence shown here is derived from an EMBL/GenBank/DDBJ whole genome shotgun (WGS) entry which is preliminary data.</text>
</comment>
<dbReference type="AlphaFoldDB" id="A0A1E5RI41"/>
<keyword evidence="3 10" id="KW-0158">Chromosome</keyword>
<dbReference type="STRING" id="56408.A0A1E5RI41"/>
<dbReference type="PRINTS" id="PR00887">
    <property type="entry name" value="SSRCOGNITION"/>
</dbReference>
<dbReference type="FunFam" id="2.30.29.150:FF:000001">
    <property type="entry name" value="Fact complex subunit ssrp1"/>
    <property type="match status" value="1"/>
</dbReference>
<evidence type="ECO:0000256" key="9">
    <source>
        <dbReference type="ARBA" id="ARBA00023242"/>
    </source>
</evidence>
<gene>
    <name evidence="13" type="ORF">AWRI3579_g1198</name>
</gene>
<dbReference type="FunFam" id="2.30.29.30:FF:000098">
    <property type="entry name" value="Fact complex subunit ssrp1"/>
    <property type="match status" value="1"/>
</dbReference>
<evidence type="ECO:0000256" key="3">
    <source>
        <dbReference type="ARBA" id="ARBA00022454"/>
    </source>
</evidence>
<dbReference type="GO" id="GO:0042393">
    <property type="term" value="F:histone binding"/>
    <property type="evidence" value="ECO:0007669"/>
    <property type="project" value="TreeGrafter"/>
</dbReference>
<dbReference type="Gene3D" id="2.30.29.220">
    <property type="entry name" value="Structure-specific recognition protein (SSRP1)"/>
    <property type="match status" value="1"/>
</dbReference>
<dbReference type="Gene3D" id="2.30.29.30">
    <property type="entry name" value="Pleckstrin-homology domain (PH domain)/Phosphotyrosine-binding domain (PTB)"/>
    <property type="match status" value="2"/>
</dbReference>
<dbReference type="OrthoDB" id="498543at2759"/>
<dbReference type="InterPro" id="IPR050454">
    <property type="entry name" value="RTT106/SSRP1_HistChap/FACT"/>
</dbReference>
<evidence type="ECO:0000256" key="6">
    <source>
        <dbReference type="ARBA" id="ARBA00023015"/>
    </source>
</evidence>
<dbReference type="GO" id="GO:0006260">
    <property type="term" value="P:DNA replication"/>
    <property type="evidence" value="ECO:0007669"/>
    <property type="project" value="UniProtKB-KW"/>
</dbReference>
<dbReference type="InParanoid" id="A0A1E5RI41"/>
<keyword evidence="9 10" id="KW-0539">Nucleus</keyword>
<keyword evidence="7 10" id="KW-0804">Transcription</keyword>
<dbReference type="Proteomes" id="UP000095728">
    <property type="component" value="Unassembled WGS sequence"/>
</dbReference>
<comment type="subcellular location">
    <subcellularLocation>
        <location evidence="10">Nucleus</location>
    </subcellularLocation>
    <subcellularLocation>
        <location evidence="10">Chromosome</location>
    </subcellularLocation>
</comment>
<dbReference type="PANTHER" id="PTHR45849:SF1">
    <property type="entry name" value="FACT COMPLEX SUBUNIT SSRP1"/>
    <property type="match status" value="1"/>
</dbReference>
<keyword evidence="4 10" id="KW-0235">DNA replication</keyword>
<comment type="similarity">
    <text evidence="1 10">Belongs to the SSRP1 family.</text>
</comment>
<evidence type="ECO:0000256" key="4">
    <source>
        <dbReference type="ARBA" id="ARBA00022705"/>
    </source>
</evidence>
<dbReference type="EMBL" id="LPNM01000006">
    <property type="protein sequence ID" value="OEJ86561.1"/>
    <property type="molecule type" value="Genomic_DNA"/>
</dbReference>
<organism evidence="13 14">
    <name type="scientific">Hanseniaspora osmophila</name>
    <dbReference type="NCBI Taxonomy" id="56408"/>
    <lineage>
        <taxon>Eukaryota</taxon>
        <taxon>Fungi</taxon>
        <taxon>Dikarya</taxon>
        <taxon>Ascomycota</taxon>
        <taxon>Saccharomycotina</taxon>
        <taxon>Saccharomycetes</taxon>
        <taxon>Saccharomycodales</taxon>
        <taxon>Saccharomycodaceae</taxon>
        <taxon>Hanseniaspora</taxon>
    </lineage>
</organism>
<keyword evidence="8 10" id="KW-0234">DNA repair</keyword>
<dbReference type="Pfam" id="PF08512">
    <property type="entry name" value="Rttp106-like_middle"/>
    <property type="match status" value="1"/>
</dbReference>
<feature type="compositionally biased region" description="Acidic residues" evidence="11">
    <location>
        <begin position="209"/>
        <end position="222"/>
    </location>
</feature>
<feature type="region of interest" description="Disordered" evidence="11">
    <location>
        <begin position="495"/>
        <end position="577"/>
    </location>
</feature>
<dbReference type="FunCoup" id="A0A1E5RI41">
    <property type="interactions" value="1058"/>
</dbReference>
<dbReference type="InterPro" id="IPR048993">
    <property type="entry name" value="SSRP1-like_PH1"/>
</dbReference>
<evidence type="ECO:0000313" key="14">
    <source>
        <dbReference type="Proteomes" id="UP000095728"/>
    </source>
</evidence>
<sequence length="577" mass="64909">MSNSTDFDKIYLNQGKISGRFRIADSGLGWRSSQKGGSTATANPEKLKPFLLSADELSSIQWSRGCKGYELKINTRNEGVVQLDGFNQEDFNLVKNEFLRRFNITVEVKEHSLRGWNWGQTDMARNEMVFSVNGKPTFEIPYSRINNTNLTSKNEVAVEFQINNETYQPAGDEIVEMRFFVPSTIIKGEGEDEDEDMDKEGQKVKGEGEEGNDGSDQENEDEDAAIVDRKTMAESFYEELKAKADIGEVSGDAIVSFQDVFFTTPRGRYDIDIYKNSIRLRGKTYEYKLQHNQIQKIFSLPKADDLHHNMVLAIDPPIRQGQTTYPFLVLQFDNNEETEVQLNVEDDEFEELYKDKLMKQYDAKTHMVLSHVLKGVTGRKVIVAGGYVSKFEQAAVSCSLKANEGYLYPLENSFLFLTKPTLYIPYSDISLVSISRAGDSSSTARTFDLEIILRGNKGTTTFGNISKEEQQGLETFLKSKNLRVKNEEKEVQHRLNTVLAGSDDDSDINMGSAGEEDETPDEDFHVSDDEDGDVAEEFDSDAPVSGSESEAGDPDADDDVIGDDDLDEDRPAKKQKL</sequence>
<dbReference type="Pfam" id="PF21103">
    <property type="entry name" value="PH1_SSRP1-like"/>
    <property type="match status" value="1"/>
</dbReference>
<evidence type="ECO:0000256" key="8">
    <source>
        <dbReference type="ARBA" id="ARBA00023204"/>
    </source>
</evidence>
<dbReference type="InterPro" id="IPR035417">
    <property type="entry name" value="SSRP1/POB3_N"/>
</dbReference>
<feature type="region of interest" description="Disordered" evidence="11">
    <location>
        <begin position="188"/>
        <end position="222"/>
    </location>
</feature>
<comment type="function">
    <text evidence="10">Component of the FACT complex, a general chromatin factor that acts to reorganize nucleosomes. The FACT complex is involved in multiple processes that require DNA as a template such as mRNA elongation, DNA replication and DNA repair. During transcription elongation the FACT complex acts as a histone chaperone that both destabilizes and restores nucleosomal structure. It facilitates the passage of RNA polymerase II and transcription by promoting the dissociation of one histone H2A-H2B dimer from the nucleosome, then subsequently promotes the reestablishment of the nucleosome following the passage of RNA polymerase II.</text>
</comment>
<dbReference type="Pfam" id="PF17292">
    <property type="entry name" value="POB3_N"/>
    <property type="match status" value="1"/>
</dbReference>
<dbReference type="InterPro" id="IPR000969">
    <property type="entry name" value="SSRP1/POB3"/>
</dbReference>
<feature type="compositionally biased region" description="Basic and acidic residues" evidence="11">
    <location>
        <begin position="199"/>
        <end position="208"/>
    </location>
</feature>
<dbReference type="InterPro" id="IPR011993">
    <property type="entry name" value="PH-like_dom_sf"/>
</dbReference>
<evidence type="ECO:0000256" key="10">
    <source>
        <dbReference type="RuleBase" id="RU364013"/>
    </source>
</evidence>